<dbReference type="InterPro" id="IPR050169">
    <property type="entry name" value="Krueppel_C2H2_ZnF"/>
</dbReference>
<evidence type="ECO:0000313" key="3">
    <source>
        <dbReference type="Proteomes" id="UP000326062"/>
    </source>
</evidence>
<dbReference type="Pfam" id="PF01352">
    <property type="entry name" value="KRAB"/>
    <property type="match status" value="1"/>
</dbReference>
<dbReference type="AlphaFoldDB" id="A0A5J5MNL4"/>
<dbReference type="Proteomes" id="UP000326062">
    <property type="component" value="Chromosome 2"/>
</dbReference>
<proteinExistence type="predicted"/>
<accession>A0A5J5MNL4</accession>
<reference evidence="2 3" key="1">
    <citation type="submission" date="2019-06" db="EMBL/GenBank/DDBJ databases">
        <title>Discovery of a novel chromosome fission-fusion reversal in muntjac.</title>
        <authorList>
            <person name="Mudd A.B."/>
            <person name="Bredeson J.V."/>
            <person name="Baum R."/>
            <person name="Hockemeyer D."/>
            <person name="Rokhsar D.S."/>
        </authorList>
    </citation>
    <scope>NUCLEOTIDE SEQUENCE [LARGE SCALE GENOMIC DNA]</scope>
    <source>
        <strain evidence="2">UCam_UCB_Mr</strain>
        <tissue evidence="2">Fibroblast cell line</tissue>
    </source>
</reference>
<evidence type="ECO:0000313" key="2">
    <source>
        <dbReference type="EMBL" id="KAB0381804.1"/>
    </source>
</evidence>
<dbReference type="Gene3D" id="6.10.140.140">
    <property type="match status" value="1"/>
</dbReference>
<dbReference type="SUPFAM" id="SSF109640">
    <property type="entry name" value="KRAB domain (Kruppel-associated box)"/>
    <property type="match status" value="1"/>
</dbReference>
<evidence type="ECO:0000259" key="1">
    <source>
        <dbReference type="PROSITE" id="PS50805"/>
    </source>
</evidence>
<dbReference type="InterPro" id="IPR036051">
    <property type="entry name" value="KRAB_dom_sf"/>
</dbReference>
<dbReference type="GO" id="GO:0006355">
    <property type="term" value="P:regulation of DNA-templated transcription"/>
    <property type="evidence" value="ECO:0007669"/>
    <property type="project" value="InterPro"/>
</dbReference>
<protein>
    <recommendedName>
        <fullName evidence="1">KRAB domain-containing protein</fullName>
    </recommendedName>
</protein>
<dbReference type="EMBL" id="VCEB01000002">
    <property type="protein sequence ID" value="KAB0381804.1"/>
    <property type="molecule type" value="Genomic_DNA"/>
</dbReference>
<comment type="caution">
    <text evidence="2">The sequence shown here is derived from an EMBL/GenBank/DDBJ whole genome shotgun (WGS) entry which is preliminary data.</text>
</comment>
<dbReference type="CDD" id="cd07765">
    <property type="entry name" value="KRAB_A-box"/>
    <property type="match status" value="1"/>
</dbReference>
<dbReference type="PANTHER" id="PTHR23232:SF133">
    <property type="entry name" value="RIKEN CDNA 1700020N01 GENE"/>
    <property type="match status" value="1"/>
</dbReference>
<gene>
    <name evidence="2" type="ORF">FD755_003721</name>
</gene>
<sequence>MGESASRGPVTFGDVAVYFFQEEWRLLDEAQRCLYHDVMLETFVLVASLIPWFYSFCVRHICVMGLPILPKSM</sequence>
<dbReference type="InterPro" id="IPR001909">
    <property type="entry name" value="KRAB"/>
</dbReference>
<name>A0A5J5MNL4_MUNRE</name>
<dbReference type="PROSITE" id="PS50805">
    <property type="entry name" value="KRAB"/>
    <property type="match status" value="1"/>
</dbReference>
<dbReference type="SMART" id="SM00349">
    <property type="entry name" value="KRAB"/>
    <property type="match status" value="1"/>
</dbReference>
<dbReference type="PANTHER" id="PTHR23232">
    <property type="entry name" value="KRAB DOMAIN C2H2 ZINC FINGER"/>
    <property type="match status" value="1"/>
</dbReference>
<feature type="domain" description="KRAB" evidence="1">
    <location>
        <begin position="10"/>
        <end position="73"/>
    </location>
</feature>
<keyword evidence="3" id="KW-1185">Reference proteome</keyword>
<organism evidence="2 3">
    <name type="scientific">Muntiacus reevesi</name>
    <name type="common">Reeves' muntjac</name>
    <name type="synonym">Cervus reevesi</name>
    <dbReference type="NCBI Taxonomy" id="9886"/>
    <lineage>
        <taxon>Eukaryota</taxon>
        <taxon>Metazoa</taxon>
        <taxon>Chordata</taxon>
        <taxon>Craniata</taxon>
        <taxon>Vertebrata</taxon>
        <taxon>Euteleostomi</taxon>
        <taxon>Mammalia</taxon>
        <taxon>Eutheria</taxon>
        <taxon>Laurasiatheria</taxon>
        <taxon>Artiodactyla</taxon>
        <taxon>Ruminantia</taxon>
        <taxon>Pecora</taxon>
        <taxon>Cervidae</taxon>
        <taxon>Muntiacinae</taxon>
        <taxon>Muntiacus</taxon>
    </lineage>
</organism>